<dbReference type="PATRIC" id="fig|1454004.3.peg.3897"/>
<dbReference type="SUPFAM" id="SSF56524">
    <property type="entry name" value="Oxidoreductase molybdopterin-binding domain"/>
    <property type="match status" value="1"/>
</dbReference>
<dbReference type="Gene3D" id="3.90.420.10">
    <property type="entry name" value="Oxidoreductase, molybdopterin-binding domain"/>
    <property type="match status" value="1"/>
</dbReference>
<dbReference type="InterPro" id="IPR036374">
    <property type="entry name" value="OxRdtase_Mopterin-bd_sf"/>
</dbReference>
<dbReference type="STRING" id="1454004.AW11_03790"/>
<keyword evidence="2" id="KW-1185">Reference proteome</keyword>
<organism evidence="1 2">
    <name type="scientific">Accumulibacter regalis</name>
    <dbReference type="NCBI Taxonomy" id="522306"/>
    <lineage>
        <taxon>Bacteria</taxon>
        <taxon>Pseudomonadati</taxon>
        <taxon>Pseudomonadota</taxon>
        <taxon>Betaproteobacteria</taxon>
        <taxon>Candidatus Accumulibacter</taxon>
    </lineage>
</organism>
<dbReference type="eggNOG" id="COG3915">
    <property type="taxonomic scope" value="Bacteria"/>
</dbReference>
<proteinExistence type="predicted"/>
<dbReference type="AlphaFoldDB" id="A0A011Q5P5"/>
<name>A0A011Q5P5_ACCRE</name>
<dbReference type="EMBL" id="JEMY01000066">
    <property type="protein sequence ID" value="EXI84612.1"/>
    <property type="molecule type" value="Genomic_DNA"/>
</dbReference>
<comment type="caution">
    <text evidence="1">The sequence shown here is derived from an EMBL/GenBank/DDBJ whole genome shotgun (WGS) entry which is preliminary data.</text>
</comment>
<evidence type="ECO:0000313" key="2">
    <source>
        <dbReference type="Proteomes" id="UP000022141"/>
    </source>
</evidence>
<accession>A0A011Q5P5</accession>
<gene>
    <name evidence="1" type="ORF">AW11_03790</name>
</gene>
<sequence>MLCMAGTLPAGIRRGGISLKRRHLLAGFALCGAAVPVLAQASRDPVNSRGPALLTVSGHIAAGNRGPLDPALDQLMKKQGVEFTRAYSFDFAALSALPATAIAPTLEYDNRQHRLTGPLLSRVLRAAGAQTNETTRLLLRAIDGYTALVPLAEVDRFRFIVATHLDGQPIPLGGLGPLWAVYEPDAFPEMASKPASERFALCPWGLYHVEVQ</sequence>
<protein>
    <recommendedName>
        <fullName evidence="3">Molybdopterin-dependent oxidoreductase</fullName>
    </recommendedName>
</protein>
<evidence type="ECO:0000313" key="1">
    <source>
        <dbReference type="EMBL" id="EXI84612.1"/>
    </source>
</evidence>
<evidence type="ECO:0008006" key="3">
    <source>
        <dbReference type="Google" id="ProtNLM"/>
    </source>
</evidence>
<reference evidence="1" key="1">
    <citation type="submission" date="2014-02" db="EMBL/GenBank/DDBJ databases">
        <title>Expanding our view of genomic diversity in Candidatus Accumulibacter clades.</title>
        <authorList>
            <person name="Skennerton C.T."/>
            <person name="Barr J.J."/>
            <person name="Slater F.R."/>
            <person name="Bond P.L."/>
            <person name="Tyson G.W."/>
        </authorList>
    </citation>
    <scope>NUCLEOTIDE SEQUENCE [LARGE SCALE GENOMIC DNA]</scope>
</reference>
<dbReference type="Proteomes" id="UP000022141">
    <property type="component" value="Unassembled WGS sequence"/>
</dbReference>